<accession>A0A6B0QTC7</accession>
<keyword evidence="4" id="KW-0808">Transferase</keyword>
<evidence type="ECO:0000256" key="7">
    <source>
        <dbReference type="ARBA" id="ARBA00022989"/>
    </source>
</evidence>
<evidence type="ECO:0000256" key="11">
    <source>
        <dbReference type="PIRSR" id="PIRSR605076-3"/>
    </source>
</evidence>
<dbReference type="PANTHER" id="PTHR10462">
    <property type="entry name" value="GLYCOSYLTRANSFERASE-RELATED"/>
    <property type="match status" value="1"/>
</dbReference>
<keyword evidence="13" id="KW-1185">Reference proteome</keyword>
<evidence type="ECO:0000313" key="12">
    <source>
        <dbReference type="EMBL" id="MXQ81009.1"/>
    </source>
</evidence>
<dbReference type="EMBL" id="VBQZ03000006">
    <property type="protein sequence ID" value="MXQ81009.1"/>
    <property type="molecule type" value="Genomic_DNA"/>
</dbReference>
<dbReference type="AlphaFoldDB" id="A0A6B0QTC7"/>
<dbReference type="SUPFAM" id="SSF53448">
    <property type="entry name" value="Nucleotide-diphospho-sugar transferases"/>
    <property type="match status" value="2"/>
</dbReference>
<evidence type="ECO:0000256" key="5">
    <source>
        <dbReference type="ARBA" id="ARBA00022692"/>
    </source>
</evidence>
<comment type="cofactor">
    <cofactor evidence="11">
        <name>Mn(2+)</name>
        <dbReference type="ChEBI" id="CHEBI:29035"/>
    </cofactor>
    <text evidence="11">Binds 1 Mn(2+) ion per subunit.</text>
</comment>
<dbReference type="PANTHER" id="PTHR10462:SF46">
    <property type="entry name" value="N-ACETYLLACTOSAMINIDE ALPHA-1,3-GALACTOSYLTRANSFERASE-LIKE 1"/>
    <property type="match status" value="1"/>
</dbReference>
<evidence type="ECO:0000256" key="9">
    <source>
        <dbReference type="PIRSR" id="PIRSR605076-1"/>
    </source>
</evidence>
<feature type="binding site" evidence="10">
    <location>
        <position position="586"/>
    </location>
    <ligand>
        <name>an alpha-L-fucosyl-(1-&gt;2)-beta-D-galactosyl derivative</name>
        <dbReference type="ChEBI" id="CHEBI:140327"/>
    </ligand>
</feature>
<name>A0A6B0QTC7_9CETA</name>
<evidence type="ECO:0000256" key="4">
    <source>
        <dbReference type="ARBA" id="ARBA00022679"/>
    </source>
</evidence>
<keyword evidence="3" id="KW-0328">Glycosyltransferase</keyword>
<dbReference type="GO" id="GO:0016020">
    <property type="term" value="C:membrane"/>
    <property type="evidence" value="ECO:0007669"/>
    <property type="project" value="UniProtKB-SubCell"/>
</dbReference>
<evidence type="ECO:0000256" key="8">
    <source>
        <dbReference type="ARBA" id="ARBA00023136"/>
    </source>
</evidence>
<comment type="similarity">
    <text evidence="2">Belongs to the glycosyltransferase 6 family.</text>
</comment>
<dbReference type="GO" id="GO:0046872">
    <property type="term" value="F:metal ion binding"/>
    <property type="evidence" value="ECO:0007669"/>
    <property type="project" value="UniProtKB-KW"/>
</dbReference>
<dbReference type="GO" id="GO:0005975">
    <property type="term" value="P:carbohydrate metabolic process"/>
    <property type="evidence" value="ECO:0007669"/>
    <property type="project" value="InterPro"/>
</dbReference>
<dbReference type="Proteomes" id="UP000322234">
    <property type="component" value="Unassembled WGS sequence"/>
</dbReference>
<sequence length="630" mass="74063">MLLVLAKSYSVCRTLELESSDPWPDEVDGVRGNQNLQGTEENCQGLHFPDLGFMTDRMRYQRKTIQGLLFLLFLWTFQRMYHFSTKKLQRMYQCWSENTQTEELKLSDWFFPNAINHSNITTTSWAAPVVWHGTYDEVVLENYYANHKITVGLTVFAVGRYIDHYLHTFIASADKYFMVDQKVIIYILTDNFSKVPWVQLSPLRTLKVFEIKQEKRWQDISMMRMKTISEHVVDHIKYEVDFLFCMDVDQIFVKKYGLETLGESVGQLHAHWYKASLTELPYERSQLSEAYIPIGDNEYQMETAVIDCIGFILAVDYASFSRYCALTERTCGHLIKKNLEKIDYCRDQETEEPQLSDWFNPKKRPDVITTTNWLAPVIWEGTYNRPVLEKYYKRLNITIGLAIICVPGKFSNQSLTEFIQSANKHFMFGYNVIFYILLDGFSTMPSIVLGPLRTFKLFLLVKSGIEKDFYFTYMMNLFNYIISHIQYEVNFLFVMNADQIFKDDFGVETLGKSVAQLSAWWYFKDGDTFPYERRSKSAAFIPFEEGDFYYHSAIFGGTVEEVLKLIEEYQKGVIQDIENQLSSIYEHHLNKYLFIKKPTKLLSPEYNWDPSFRTPPQIKCVKIAWQSKNI</sequence>
<gene>
    <name evidence="12" type="ORF">E5288_WYG012677</name>
</gene>
<feature type="active site" description="Nucleophile" evidence="9">
    <location>
        <position position="586"/>
    </location>
</feature>
<dbReference type="FunFam" id="3.90.550.10:FF:000022">
    <property type="entry name" value="Histo-blood group ABO system transferase"/>
    <property type="match status" value="1"/>
</dbReference>
<keyword evidence="7" id="KW-1133">Transmembrane helix</keyword>
<feature type="binding site" evidence="10">
    <location>
        <position position="609"/>
    </location>
    <ligand>
        <name>an alpha-L-fucosyl-(1-&gt;2)-beta-D-galactosyl derivative</name>
        <dbReference type="ChEBI" id="CHEBI:140327"/>
    </ligand>
</feature>
<evidence type="ECO:0000256" key="6">
    <source>
        <dbReference type="ARBA" id="ARBA00022968"/>
    </source>
</evidence>
<dbReference type="GO" id="GO:0016758">
    <property type="term" value="F:hexosyltransferase activity"/>
    <property type="evidence" value="ECO:0007669"/>
    <property type="project" value="InterPro"/>
</dbReference>
<evidence type="ECO:0000256" key="10">
    <source>
        <dbReference type="PIRSR" id="PIRSR605076-2"/>
    </source>
</evidence>
<dbReference type="Gene3D" id="3.90.550.10">
    <property type="entry name" value="Spore Coat Polysaccharide Biosynthesis Protein SpsA, Chain A"/>
    <property type="match status" value="2"/>
</dbReference>
<keyword evidence="8" id="KW-0472">Membrane</keyword>
<keyword evidence="6" id="KW-0735">Signal-anchor</keyword>
<evidence type="ECO:0000256" key="1">
    <source>
        <dbReference type="ARBA" id="ARBA00004606"/>
    </source>
</evidence>
<comment type="caution">
    <text evidence="12">The sequence shown here is derived from an EMBL/GenBank/DDBJ whole genome shotgun (WGS) entry which is preliminary data.</text>
</comment>
<protein>
    <recommendedName>
        <fullName evidence="14">N-acetyllactosaminide alpha-1,3-galactosyltransferase</fullName>
    </recommendedName>
</protein>
<evidence type="ECO:0000256" key="2">
    <source>
        <dbReference type="ARBA" id="ARBA00010413"/>
    </source>
</evidence>
<dbReference type="GO" id="GO:0031982">
    <property type="term" value="C:vesicle"/>
    <property type="evidence" value="ECO:0007669"/>
    <property type="project" value="TreeGrafter"/>
</dbReference>
<dbReference type="InterPro" id="IPR005076">
    <property type="entry name" value="Glyco_trans_6"/>
</dbReference>
<evidence type="ECO:0000313" key="13">
    <source>
        <dbReference type="Proteomes" id="UP000322234"/>
    </source>
</evidence>
<keyword evidence="11" id="KW-0464">Manganese</keyword>
<keyword evidence="11" id="KW-0479">Metal-binding</keyword>
<dbReference type="GO" id="GO:0005794">
    <property type="term" value="C:Golgi apparatus"/>
    <property type="evidence" value="ECO:0007669"/>
    <property type="project" value="TreeGrafter"/>
</dbReference>
<dbReference type="Pfam" id="PF03414">
    <property type="entry name" value="Glyco_transf_6"/>
    <property type="match status" value="2"/>
</dbReference>
<dbReference type="InterPro" id="IPR029044">
    <property type="entry name" value="Nucleotide-diphossugar_trans"/>
</dbReference>
<keyword evidence="5" id="KW-0812">Transmembrane</keyword>
<proteinExistence type="inferred from homology"/>
<comment type="subcellular location">
    <subcellularLocation>
        <location evidence="1">Membrane</location>
        <topology evidence="1">Single-pass type II membrane protein</topology>
    </subcellularLocation>
</comment>
<evidence type="ECO:0000256" key="3">
    <source>
        <dbReference type="ARBA" id="ARBA00022676"/>
    </source>
</evidence>
<reference evidence="12" key="1">
    <citation type="submission" date="2019-10" db="EMBL/GenBank/DDBJ databases">
        <title>The sequence and de novo assembly of the wild yak genome.</title>
        <authorList>
            <person name="Liu Y."/>
        </authorList>
    </citation>
    <scope>NUCLEOTIDE SEQUENCE [LARGE SCALE GENOMIC DNA]</scope>
    <source>
        <strain evidence="12">WY2019</strain>
    </source>
</reference>
<feature type="binding site" evidence="11">
    <location>
        <position position="498"/>
    </location>
    <ligand>
        <name>Mn(2+)</name>
        <dbReference type="ChEBI" id="CHEBI:29035"/>
    </ligand>
</feature>
<feature type="binding site" evidence="10">
    <location>
        <position position="410"/>
    </location>
    <ligand>
        <name>UDP-N-acetyl-alpha-D-galactosamine</name>
        <dbReference type="ChEBI" id="CHEBI:67138"/>
    </ligand>
</feature>
<organism evidence="12 13">
    <name type="scientific">Bos mutus</name>
    <name type="common">wild yak</name>
    <dbReference type="NCBI Taxonomy" id="72004"/>
    <lineage>
        <taxon>Eukaryota</taxon>
        <taxon>Metazoa</taxon>
        <taxon>Chordata</taxon>
        <taxon>Craniata</taxon>
        <taxon>Vertebrata</taxon>
        <taxon>Euteleostomi</taxon>
        <taxon>Mammalia</taxon>
        <taxon>Eutheria</taxon>
        <taxon>Laurasiatheria</taxon>
        <taxon>Artiodactyla</taxon>
        <taxon>Ruminantia</taxon>
        <taxon>Pecora</taxon>
        <taxon>Bovidae</taxon>
        <taxon>Bovinae</taxon>
        <taxon>Bos</taxon>
    </lineage>
</organism>
<evidence type="ECO:0008006" key="14">
    <source>
        <dbReference type="Google" id="ProtNLM"/>
    </source>
</evidence>